<dbReference type="InterPro" id="IPR002937">
    <property type="entry name" value="Amino_oxidase"/>
</dbReference>
<dbReference type="Gene3D" id="1.10.3110.10">
    <property type="entry name" value="protoporphyrinogen ix oxidase, domain 3"/>
    <property type="match status" value="1"/>
</dbReference>
<evidence type="ECO:0000256" key="6">
    <source>
        <dbReference type="RuleBase" id="RU364052"/>
    </source>
</evidence>
<evidence type="ECO:0000313" key="8">
    <source>
        <dbReference type="EMBL" id="ASN80536.1"/>
    </source>
</evidence>
<dbReference type="GO" id="GO:0005737">
    <property type="term" value="C:cytoplasm"/>
    <property type="evidence" value="ECO:0007669"/>
    <property type="project" value="UniProtKB-SubCell"/>
</dbReference>
<evidence type="ECO:0000256" key="5">
    <source>
        <dbReference type="ARBA" id="ARBA00023133"/>
    </source>
</evidence>
<dbReference type="PANTHER" id="PTHR42923">
    <property type="entry name" value="PROTOPORPHYRINOGEN OXIDASE"/>
    <property type="match status" value="1"/>
</dbReference>
<dbReference type="Pfam" id="PF01593">
    <property type="entry name" value="Amino_oxidase"/>
    <property type="match status" value="1"/>
</dbReference>
<dbReference type="Gene3D" id="3.90.660.20">
    <property type="entry name" value="Protoporphyrinogen oxidase, mitochondrial, domain 2"/>
    <property type="match status" value="1"/>
</dbReference>
<comment type="pathway">
    <text evidence="6">Porphyrin-containing compound metabolism; protoheme biosynthesis.</text>
</comment>
<evidence type="ECO:0000256" key="3">
    <source>
        <dbReference type="ARBA" id="ARBA00022827"/>
    </source>
</evidence>
<name>A0A221SV54_9DEIO</name>
<dbReference type="AlphaFoldDB" id="A0A221SV54"/>
<dbReference type="EMBL" id="CP021081">
    <property type="protein sequence ID" value="ASN80536.1"/>
    <property type="molecule type" value="Genomic_DNA"/>
</dbReference>
<dbReference type="KEGG" id="dfc:DFI_05560"/>
<dbReference type="EC" id="1.3.3.15" evidence="6"/>
<dbReference type="Proteomes" id="UP000259030">
    <property type="component" value="Chromosome"/>
</dbReference>
<dbReference type="NCBIfam" id="TIGR00562">
    <property type="entry name" value="proto_IX_ox"/>
    <property type="match status" value="1"/>
</dbReference>
<dbReference type="STRING" id="317577.GCA_000419625_00037"/>
<dbReference type="PANTHER" id="PTHR42923:SF3">
    <property type="entry name" value="PROTOPORPHYRINOGEN OXIDASE"/>
    <property type="match status" value="1"/>
</dbReference>
<evidence type="ECO:0000313" key="9">
    <source>
        <dbReference type="Proteomes" id="UP000259030"/>
    </source>
</evidence>
<keyword evidence="3 6" id="KW-0274">FAD</keyword>
<protein>
    <recommendedName>
        <fullName evidence="6">Coproporphyrinogen III oxidase</fullName>
        <ecNumber evidence="6">1.3.3.15</ecNumber>
    </recommendedName>
</protein>
<proteinExistence type="inferred from homology"/>
<evidence type="ECO:0000256" key="2">
    <source>
        <dbReference type="ARBA" id="ARBA00022630"/>
    </source>
</evidence>
<evidence type="ECO:0000256" key="4">
    <source>
        <dbReference type="ARBA" id="ARBA00023002"/>
    </source>
</evidence>
<dbReference type="GO" id="GO:0004729">
    <property type="term" value="F:oxygen-dependent protoporphyrinogen oxidase activity"/>
    <property type="evidence" value="ECO:0007669"/>
    <property type="project" value="UniProtKB-UniRule"/>
</dbReference>
<comment type="function">
    <text evidence="6">Involved in coproporphyrin-dependent heme b biosynthesis. Catalyzes the oxidation of coproporphyrinogen III to coproporphyrin III.</text>
</comment>
<dbReference type="SUPFAM" id="SSF51905">
    <property type="entry name" value="FAD/NAD(P)-binding domain"/>
    <property type="match status" value="1"/>
</dbReference>
<keyword evidence="2 6" id="KW-0285">Flavoprotein</keyword>
<comment type="cofactor">
    <cofactor evidence="1 6">
        <name>FAD</name>
        <dbReference type="ChEBI" id="CHEBI:57692"/>
    </cofactor>
</comment>
<sequence>MPGADLPVIVVGGGMTGLSAAWELQQQGVPYVLLEAGDYLGGKVHSELTEDGFLIERAADAFINGKPHALQLAREVGLEAEEIHPRTESRRLYFLRGRRLLDFPPNLKMFVPMDDESFRQSGILSPAGTERFLQEVNVPPKPDDGQDESLAGFMRRRFGEEALDFIVPMAAGIYVANPEELSMQASFPQFLAMERRYGSLIAGSRATPRATGPIFTSFRGGMRALPDAVAARLTGDVRLNTPVSRVLDGGVRLGSGEELRGRAVISAVPAWYAAPMFNGSFPDAARRMAQFRANSSAAVTFAYRADQVDFDLNTHGLLVAPSEGLPMTAITVHSSKLAGRAPEGHVLMRVFFKATEPGVARKLAQLYLHEFLNVQGEPLHYHYGDWRGKNPAYELGHLGRVAGMQASLPATVRAVGCSFTGVGVPDCVNAGRTAAREVLAAL</sequence>
<dbReference type="InterPro" id="IPR036188">
    <property type="entry name" value="FAD/NAD-bd_sf"/>
</dbReference>
<dbReference type="SUPFAM" id="SSF54373">
    <property type="entry name" value="FAD-linked reductases, C-terminal domain"/>
    <property type="match status" value="1"/>
</dbReference>
<reference evidence="8 9" key="1">
    <citation type="submission" date="2017-05" db="EMBL/GenBank/DDBJ databases">
        <title>The complete genome sequence of Deinococcus ficus isolated from the rhizosphere of the Ficus religiosa L. in Taiwan.</title>
        <authorList>
            <person name="Wu K.-M."/>
            <person name="Liao T.-L."/>
            <person name="Liu Y.-M."/>
            <person name="Young C.-C."/>
            <person name="Tsai S.-F."/>
        </authorList>
    </citation>
    <scope>NUCLEOTIDE SEQUENCE [LARGE SCALE GENOMIC DNA]</scope>
    <source>
        <strain evidence="8 9">CC-FR2-10</strain>
    </source>
</reference>
<dbReference type="UniPathway" id="UPA00252"/>
<dbReference type="InterPro" id="IPR004572">
    <property type="entry name" value="Protoporphyrinogen_oxidase"/>
</dbReference>
<feature type="domain" description="Amine oxidase" evidence="7">
    <location>
        <begin position="15"/>
        <end position="439"/>
    </location>
</feature>
<organism evidence="8 9">
    <name type="scientific">Deinococcus ficus</name>
    <dbReference type="NCBI Taxonomy" id="317577"/>
    <lineage>
        <taxon>Bacteria</taxon>
        <taxon>Thermotogati</taxon>
        <taxon>Deinococcota</taxon>
        <taxon>Deinococci</taxon>
        <taxon>Deinococcales</taxon>
        <taxon>Deinococcaceae</taxon>
        <taxon>Deinococcus</taxon>
    </lineage>
</organism>
<gene>
    <name evidence="8" type="ORF">DFI_05560</name>
</gene>
<comment type="catalytic activity">
    <reaction evidence="6">
        <text>coproporphyrinogen III + 3 O2 = coproporphyrin III + 3 H2O2</text>
        <dbReference type="Rhea" id="RHEA:43436"/>
        <dbReference type="ChEBI" id="CHEBI:15379"/>
        <dbReference type="ChEBI" id="CHEBI:16240"/>
        <dbReference type="ChEBI" id="CHEBI:57309"/>
        <dbReference type="ChEBI" id="CHEBI:131725"/>
        <dbReference type="EC" id="1.3.3.15"/>
    </reaction>
</comment>
<accession>A0A221SV54</accession>
<dbReference type="RefSeq" id="WP_027462447.1">
    <property type="nucleotide sequence ID" value="NZ_CP021081.1"/>
</dbReference>
<keyword evidence="9" id="KW-1185">Reference proteome</keyword>
<keyword evidence="6" id="KW-0963">Cytoplasm</keyword>
<keyword evidence="5 6" id="KW-0350">Heme biosynthesis</keyword>
<comment type="subcellular location">
    <subcellularLocation>
        <location evidence="6">Cytoplasm</location>
    </subcellularLocation>
</comment>
<dbReference type="InterPro" id="IPR050464">
    <property type="entry name" value="Zeta_carotene_desat/Oxidored"/>
</dbReference>
<dbReference type="Gene3D" id="3.50.50.60">
    <property type="entry name" value="FAD/NAD(P)-binding domain"/>
    <property type="match status" value="1"/>
</dbReference>
<comment type="similarity">
    <text evidence="6">Belongs to the protoporphyrinogen/coproporphyrinogen oxidase family. Coproporphyrinogen III oxidase subfamily.</text>
</comment>
<keyword evidence="4 6" id="KW-0560">Oxidoreductase</keyword>
<dbReference type="GO" id="GO:0006783">
    <property type="term" value="P:heme biosynthetic process"/>
    <property type="evidence" value="ECO:0007669"/>
    <property type="project" value="UniProtKB-UniRule"/>
</dbReference>
<evidence type="ECO:0000259" key="7">
    <source>
        <dbReference type="Pfam" id="PF01593"/>
    </source>
</evidence>
<evidence type="ECO:0000256" key="1">
    <source>
        <dbReference type="ARBA" id="ARBA00001974"/>
    </source>
</evidence>